<dbReference type="InterPro" id="IPR005625">
    <property type="entry name" value="PepSY-ass_TM"/>
</dbReference>
<dbReference type="Proteomes" id="UP001139409">
    <property type="component" value="Unassembled WGS sequence"/>
</dbReference>
<feature type="transmembrane region" description="Helical" evidence="2">
    <location>
        <begin position="152"/>
        <end position="173"/>
    </location>
</feature>
<evidence type="ECO:0000256" key="2">
    <source>
        <dbReference type="SAM" id="Phobius"/>
    </source>
</evidence>
<name>A0A9X1HPD7_9BACT</name>
<reference evidence="3" key="1">
    <citation type="submission" date="2021-09" db="EMBL/GenBank/DDBJ databases">
        <title>Fulvivirga sp. isolated from coastal sediment.</title>
        <authorList>
            <person name="Yu H."/>
        </authorList>
    </citation>
    <scope>NUCLEOTIDE SEQUENCE</scope>
    <source>
        <strain evidence="3">1062</strain>
    </source>
</reference>
<evidence type="ECO:0000313" key="3">
    <source>
        <dbReference type="EMBL" id="MCA6074337.1"/>
    </source>
</evidence>
<feature type="transmembrane region" description="Helical" evidence="2">
    <location>
        <begin position="203"/>
        <end position="223"/>
    </location>
</feature>
<keyword evidence="2" id="KW-0472">Membrane</keyword>
<keyword evidence="2" id="KW-0812">Transmembrane</keyword>
<organism evidence="3 4">
    <name type="scientific">Fulvivirga sedimenti</name>
    <dbReference type="NCBI Taxonomy" id="2879465"/>
    <lineage>
        <taxon>Bacteria</taxon>
        <taxon>Pseudomonadati</taxon>
        <taxon>Bacteroidota</taxon>
        <taxon>Cytophagia</taxon>
        <taxon>Cytophagales</taxon>
        <taxon>Fulvivirgaceae</taxon>
        <taxon>Fulvivirga</taxon>
    </lineage>
</organism>
<keyword evidence="2" id="KW-1133">Transmembrane helix</keyword>
<dbReference type="PANTHER" id="PTHR34219">
    <property type="entry name" value="IRON-REGULATED INNER MEMBRANE PROTEIN-RELATED"/>
    <property type="match status" value="1"/>
</dbReference>
<evidence type="ECO:0000256" key="1">
    <source>
        <dbReference type="SAM" id="MobiDB-lite"/>
    </source>
</evidence>
<keyword evidence="4" id="KW-1185">Reference proteome</keyword>
<sequence>MPSLLRKKKKKESWFKYMFSVAHLWLGLASSLVLFVVCLTGTILVFEEPIKHAINAEVRHVEPGPDRKTTDQLLALYTDQFDLAPGTITVPDAEDQAVHFFAFDRQSGERISVYANPYTGEFLGSENEAAMTFFSTTLRLHRWLLVQGTGKAIVGVCTIIFLFMLLSGIILWWPGGKRELKNGLTIKWRGNAYRINYDLHNVLGFYAMIGLFFIAATGLFFAYPSVRDGLRLALGGEIEQTQRSEGQQRAGADRQAKENKKSGSKRSSREKKSGKKESTSNILEQGLAEVRKQLPYSSDIRISLPGRRSNGYRFQKYNTSNMLGARLPEYVEIDDQGKVLGTQLYRDLPADRKVTSIIKPLHTGEIMGWPSMILYFILCLIGTSLPVTGFIIWLKRDAKKKKHQARKNHIPKIQMEQKPLHAEASVS</sequence>
<proteinExistence type="predicted"/>
<dbReference type="AlphaFoldDB" id="A0A9X1HPD7"/>
<feature type="transmembrane region" description="Helical" evidence="2">
    <location>
        <begin position="21"/>
        <end position="46"/>
    </location>
</feature>
<feature type="compositionally biased region" description="Basic residues" evidence="1">
    <location>
        <begin position="262"/>
        <end position="274"/>
    </location>
</feature>
<comment type="caution">
    <text evidence="3">The sequence shown here is derived from an EMBL/GenBank/DDBJ whole genome shotgun (WGS) entry which is preliminary data.</text>
</comment>
<evidence type="ECO:0000313" key="4">
    <source>
        <dbReference type="Proteomes" id="UP001139409"/>
    </source>
</evidence>
<dbReference type="Pfam" id="PF03929">
    <property type="entry name" value="PepSY_TM"/>
    <property type="match status" value="1"/>
</dbReference>
<accession>A0A9X1HPD7</accession>
<feature type="transmembrane region" description="Helical" evidence="2">
    <location>
        <begin position="372"/>
        <end position="394"/>
    </location>
</feature>
<feature type="region of interest" description="Disordered" evidence="1">
    <location>
        <begin position="241"/>
        <end position="282"/>
    </location>
</feature>
<gene>
    <name evidence="3" type="ORF">LDX50_05630</name>
</gene>
<dbReference type="RefSeq" id="WP_225697431.1">
    <property type="nucleotide sequence ID" value="NZ_JAIXNE010000001.1"/>
</dbReference>
<feature type="compositionally biased region" description="Basic and acidic residues" evidence="1">
    <location>
        <begin position="251"/>
        <end position="261"/>
    </location>
</feature>
<protein>
    <submittedName>
        <fullName evidence="3">PepSY domain-containing protein</fullName>
    </submittedName>
</protein>
<feature type="region of interest" description="Disordered" evidence="1">
    <location>
        <begin position="404"/>
        <end position="427"/>
    </location>
</feature>
<dbReference type="EMBL" id="JAIXNE010000001">
    <property type="protein sequence ID" value="MCA6074337.1"/>
    <property type="molecule type" value="Genomic_DNA"/>
</dbReference>